<gene>
    <name evidence="2" type="primary">Dper\GL16366</name>
    <name evidence="2" type="ORF">Dper_GL16366</name>
</gene>
<dbReference type="EMBL" id="CH698147">
    <property type="protein sequence ID" value="EDW25206.1"/>
    <property type="molecule type" value="Genomic_DNA"/>
</dbReference>
<reference evidence="2 3" key="1">
    <citation type="journal article" date="2007" name="Nature">
        <title>Evolution of genes and genomes on the Drosophila phylogeny.</title>
        <authorList>
            <consortium name="Drosophila 12 Genomes Consortium"/>
            <person name="Clark A.G."/>
            <person name="Eisen M.B."/>
            <person name="Smith D.R."/>
            <person name="Bergman C.M."/>
            <person name="Oliver B."/>
            <person name="Markow T.A."/>
            <person name="Kaufman T.C."/>
            <person name="Kellis M."/>
            <person name="Gelbart W."/>
            <person name="Iyer V.N."/>
            <person name="Pollard D.A."/>
            <person name="Sackton T.B."/>
            <person name="Larracuente A.M."/>
            <person name="Singh N.D."/>
            <person name="Abad J.P."/>
            <person name="Abt D.N."/>
            <person name="Adryan B."/>
            <person name="Aguade M."/>
            <person name="Akashi H."/>
            <person name="Anderson W.W."/>
            <person name="Aquadro C.F."/>
            <person name="Ardell D.H."/>
            <person name="Arguello R."/>
            <person name="Artieri C.G."/>
            <person name="Barbash D.A."/>
            <person name="Barker D."/>
            <person name="Barsanti P."/>
            <person name="Batterham P."/>
            <person name="Batzoglou S."/>
            <person name="Begun D."/>
            <person name="Bhutkar A."/>
            <person name="Blanco E."/>
            <person name="Bosak S.A."/>
            <person name="Bradley R.K."/>
            <person name="Brand A.D."/>
            <person name="Brent M.R."/>
            <person name="Brooks A.N."/>
            <person name="Brown R.H."/>
            <person name="Butlin R.K."/>
            <person name="Caggese C."/>
            <person name="Calvi B.R."/>
            <person name="Bernardo de Carvalho A."/>
            <person name="Caspi A."/>
            <person name="Castrezana S."/>
            <person name="Celniker S.E."/>
            <person name="Chang J.L."/>
            <person name="Chapple C."/>
            <person name="Chatterji S."/>
            <person name="Chinwalla A."/>
            <person name="Civetta A."/>
            <person name="Clifton S.W."/>
            <person name="Comeron J.M."/>
            <person name="Costello J.C."/>
            <person name="Coyne J.A."/>
            <person name="Daub J."/>
            <person name="David R.G."/>
            <person name="Delcher A.L."/>
            <person name="Delehaunty K."/>
            <person name="Do C.B."/>
            <person name="Ebling H."/>
            <person name="Edwards K."/>
            <person name="Eickbush T."/>
            <person name="Evans J.D."/>
            <person name="Filipski A."/>
            <person name="Findeiss S."/>
            <person name="Freyhult E."/>
            <person name="Fulton L."/>
            <person name="Fulton R."/>
            <person name="Garcia A.C."/>
            <person name="Gardiner A."/>
            <person name="Garfield D.A."/>
            <person name="Garvin B.E."/>
            <person name="Gibson G."/>
            <person name="Gilbert D."/>
            <person name="Gnerre S."/>
            <person name="Godfrey J."/>
            <person name="Good R."/>
            <person name="Gotea V."/>
            <person name="Gravely B."/>
            <person name="Greenberg A.J."/>
            <person name="Griffiths-Jones S."/>
            <person name="Gross S."/>
            <person name="Guigo R."/>
            <person name="Gustafson E.A."/>
            <person name="Haerty W."/>
            <person name="Hahn M.W."/>
            <person name="Halligan D.L."/>
            <person name="Halpern A.L."/>
            <person name="Halter G.M."/>
            <person name="Han M.V."/>
            <person name="Heger A."/>
            <person name="Hillier L."/>
            <person name="Hinrichs A.S."/>
            <person name="Holmes I."/>
            <person name="Hoskins R.A."/>
            <person name="Hubisz M.J."/>
            <person name="Hultmark D."/>
            <person name="Huntley M.A."/>
            <person name="Jaffe D.B."/>
            <person name="Jagadeeshan S."/>
            <person name="Jeck W.R."/>
            <person name="Johnson J."/>
            <person name="Jones C.D."/>
            <person name="Jordan W.C."/>
            <person name="Karpen G.H."/>
            <person name="Kataoka E."/>
            <person name="Keightley P.D."/>
            <person name="Kheradpour P."/>
            <person name="Kirkness E.F."/>
            <person name="Koerich L.B."/>
            <person name="Kristiansen K."/>
            <person name="Kudrna D."/>
            <person name="Kulathinal R.J."/>
            <person name="Kumar S."/>
            <person name="Kwok R."/>
            <person name="Lander E."/>
            <person name="Langley C.H."/>
            <person name="Lapoint R."/>
            <person name="Lazzaro B.P."/>
            <person name="Lee S.J."/>
            <person name="Levesque L."/>
            <person name="Li R."/>
            <person name="Lin C.F."/>
            <person name="Lin M.F."/>
            <person name="Lindblad-Toh K."/>
            <person name="Llopart A."/>
            <person name="Long M."/>
            <person name="Low L."/>
            <person name="Lozovsky E."/>
            <person name="Lu J."/>
            <person name="Luo M."/>
            <person name="Machado C.A."/>
            <person name="Makalowski W."/>
            <person name="Marzo M."/>
            <person name="Matsuda M."/>
            <person name="Matzkin L."/>
            <person name="McAllister B."/>
            <person name="McBride C.S."/>
            <person name="McKernan B."/>
            <person name="McKernan K."/>
            <person name="Mendez-Lago M."/>
            <person name="Minx P."/>
            <person name="Mollenhauer M.U."/>
            <person name="Montooth K."/>
            <person name="Mount S.M."/>
            <person name="Mu X."/>
            <person name="Myers E."/>
            <person name="Negre B."/>
            <person name="Newfeld S."/>
            <person name="Nielsen R."/>
            <person name="Noor M.A."/>
            <person name="O'Grady P."/>
            <person name="Pachter L."/>
            <person name="Papaceit M."/>
            <person name="Parisi M.J."/>
            <person name="Parisi M."/>
            <person name="Parts L."/>
            <person name="Pedersen J.S."/>
            <person name="Pesole G."/>
            <person name="Phillippy A.M."/>
            <person name="Ponting C.P."/>
            <person name="Pop M."/>
            <person name="Porcelli D."/>
            <person name="Powell J.R."/>
            <person name="Prohaska S."/>
            <person name="Pruitt K."/>
            <person name="Puig M."/>
            <person name="Quesneville H."/>
            <person name="Ram K.R."/>
            <person name="Rand D."/>
            <person name="Rasmussen M.D."/>
            <person name="Reed L.K."/>
            <person name="Reenan R."/>
            <person name="Reily A."/>
            <person name="Remington K.A."/>
            <person name="Rieger T.T."/>
            <person name="Ritchie M.G."/>
            <person name="Robin C."/>
            <person name="Rogers Y.H."/>
            <person name="Rohde C."/>
            <person name="Rozas J."/>
            <person name="Rubenfield M.J."/>
            <person name="Ruiz A."/>
            <person name="Russo S."/>
            <person name="Salzberg S.L."/>
            <person name="Sanchez-Gracia A."/>
            <person name="Saranga D.J."/>
            <person name="Sato H."/>
            <person name="Schaeffer S.W."/>
            <person name="Schatz M.C."/>
            <person name="Schlenke T."/>
            <person name="Schwartz R."/>
            <person name="Segarra C."/>
            <person name="Singh R.S."/>
            <person name="Sirot L."/>
            <person name="Sirota M."/>
            <person name="Sisneros N.B."/>
            <person name="Smith C.D."/>
            <person name="Smith T.F."/>
            <person name="Spieth J."/>
            <person name="Stage D.E."/>
            <person name="Stark A."/>
            <person name="Stephan W."/>
            <person name="Strausberg R.L."/>
            <person name="Strempel S."/>
            <person name="Sturgill D."/>
            <person name="Sutton G."/>
            <person name="Sutton G.G."/>
            <person name="Tao W."/>
            <person name="Teichmann S."/>
            <person name="Tobari Y.N."/>
            <person name="Tomimura Y."/>
            <person name="Tsolas J.M."/>
            <person name="Valente V.L."/>
            <person name="Venter E."/>
            <person name="Venter J.C."/>
            <person name="Vicario S."/>
            <person name="Vieira F.G."/>
            <person name="Vilella A.J."/>
            <person name="Villasante A."/>
            <person name="Walenz B."/>
            <person name="Wang J."/>
            <person name="Wasserman M."/>
            <person name="Watts T."/>
            <person name="Wilson D."/>
            <person name="Wilson R.K."/>
            <person name="Wing R.A."/>
            <person name="Wolfner M.F."/>
            <person name="Wong A."/>
            <person name="Wong G.K."/>
            <person name="Wu C.I."/>
            <person name="Wu G."/>
            <person name="Yamamoto D."/>
            <person name="Yang H.P."/>
            <person name="Yang S.P."/>
            <person name="Yorke J.A."/>
            <person name="Yoshida K."/>
            <person name="Zdobnov E."/>
            <person name="Zhang P."/>
            <person name="Zhang Y."/>
            <person name="Zimin A.V."/>
            <person name="Baldwin J."/>
            <person name="Abdouelleil A."/>
            <person name="Abdulkadir J."/>
            <person name="Abebe A."/>
            <person name="Abera B."/>
            <person name="Abreu J."/>
            <person name="Acer S.C."/>
            <person name="Aftuck L."/>
            <person name="Alexander A."/>
            <person name="An P."/>
            <person name="Anderson E."/>
            <person name="Anderson S."/>
            <person name="Arachi H."/>
            <person name="Azer M."/>
            <person name="Bachantsang P."/>
            <person name="Barry A."/>
            <person name="Bayul T."/>
            <person name="Berlin A."/>
            <person name="Bessette D."/>
            <person name="Bloom T."/>
            <person name="Blye J."/>
            <person name="Boguslavskiy L."/>
            <person name="Bonnet C."/>
            <person name="Boukhgalter B."/>
            <person name="Bourzgui I."/>
            <person name="Brown A."/>
            <person name="Cahill P."/>
            <person name="Channer S."/>
            <person name="Cheshatsang Y."/>
            <person name="Chuda L."/>
            <person name="Citroen M."/>
            <person name="Collymore A."/>
            <person name="Cooke P."/>
            <person name="Costello M."/>
            <person name="D'Aco K."/>
            <person name="Daza R."/>
            <person name="De Haan G."/>
            <person name="DeGray S."/>
            <person name="DeMaso C."/>
            <person name="Dhargay N."/>
            <person name="Dooley K."/>
            <person name="Dooley E."/>
            <person name="Doricent M."/>
            <person name="Dorje P."/>
            <person name="Dorjee K."/>
            <person name="Dupes A."/>
            <person name="Elong R."/>
            <person name="Falk J."/>
            <person name="Farina A."/>
            <person name="Faro S."/>
            <person name="Ferguson D."/>
            <person name="Fisher S."/>
            <person name="Foley C.D."/>
            <person name="Franke A."/>
            <person name="Friedrich D."/>
            <person name="Gadbois L."/>
            <person name="Gearin G."/>
            <person name="Gearin C.R."/>
            <person name="Giannoukos G."/>
            <person name="Goode T."/>
            <person name="Graham J."/>
            <person name="Grandbois E."/>
            <person name="Grewal S."/>
            <person name="Gyaltsen K."/>
            <person name="Hafez N."/>
            <person name="Hagos B."/>
            <person name="Hall J."/>
            <person name="Henson C."/>
            <person name="Hollinger A."/>
            <person name="Honan T."/>
            <person name="Huard M.D."/>
            <person name="Hughes L."/>
            <person name="Hurhula B."/>
            <person name="Husby M.E."/>
            <person name="Kamat A."/>
            <person name="Kanga B."/>
            <person name="Kashin S."/>
            <person name="Khazanovich D."/>
            <person name="Kisner P."/>
            <person name="Lance K."/>
            <person name="Lara M."/>
            <person name="Lee W."/>
            <person name="Lennon N."/>
            <person name="Letendre F."/>
            <person name="LeVine R."/>
            <person name="Lipovsky A."/>
            <person name="Liu X."/>
            <person name="Liu J."/>
            <person name="Liu S."/>
            <person name="Lokyitsang T."/>
            <person name="Lokyitsang Y."/>
            <person name="Lubonja R."/>
            <person name="Lui A."/>
            <person name="MacDonald P."/>
            <person name="Magnisalis V."/>
            <person name="Maru K."/>
            <person name="Matthews C."/>
            <person name="McCusker W."/>
            <person name="McDonough S."/>
            <person name="Mehta T."/>
            <person name="Meldrim J."/>
            <person name="Meneus L."/>
            <person name="Mihai O."/>
            <person name="Mihalev A."/>
            <person name="Mihova T."/>
            <person name="Mittelman R."/>
            <person name="Mlenga V."/>
            <person name="Montmayeur A."/>
            <person name="Mulrain L."/>
            <person name="Navidi A."/>
            <person name="Naylor J."/>
            <person name="Negash T."/>
            <person name="Nguyen T."/>
            <person name="Nguyen N."/>
            <person name="Nicol R."/>
            <person name="Norbu C."/>
            <person name="Norbu N."/>
            <person name="Novod N."/>
            <person name="O'Neill B."/>
            <person name="Osman S."/>
            <person name="Markiewicz E."/>
            <person name="Oyono O.L."/>
            <person name="Patti C."/>
            <person name="Phunkhang P."/>
            <person name="Pierre F."/>
            <person name="Priest M."/>
            <person name="Raghuraman S."/>
            <person name="Rege F."/>
            <person name="Reyes R."/>
            <person name="Rise C."/>
            <person name="Rogov P."/>
            <person name="Ross K."/>
            <person name="Ryan E."/>
            <person name="Settipalli S."/>
            <person name="Shea T."/>
            <person name="Sherpa N."/>
            <person name="Shi L."/>
            <person name="Shih D."/>
            <person name="Sparrow T."/>
            <person name="Spaulding J."/>
            <person name="Stalker J."/>
            <person name="Stange-Thomann N."/>
            <person name="Stavropoulos S."/>
            <person name="Stone C."/>
            <person name="Strader C."/>
            <person name="Tesfaye S."/>
            <person name="Thomson T."/>
            <person name="Thoulutsang Y."/>
            <person name="Thoulutsang D."/>
            <person name="Topham K."/>
            <person name="Topping I."/>
            <person name="Tsamla T."/>
            <person name="Vassiliev H."/>
            <person name="Vo A."/>
            <person name="Wangchuk T."/>
            <person name="Wangdi T."/>
            <person name="Weiand M."/>
            <person name="Wilkinson J."/>
            <person name="Wilson A."/>
            <person name="Yadav S."/>
            <person name="Young G."/>
            <person name="Yu Q."/>
            <person name="Zembek L."/>
            <person name="Zhong D."/>
            <person name="Zimmer A."/>
            <person name="Zwirko Z."/>
            <person name="Jaffe D.B."/>
            <person name="Alvarez P."/>
            <person name="Brockman W."/>
            <person name="Butler J."/>
            <person name="Chin C."/>
            <person name="Gnerre S."/>
            <person name="Grabherr M."/>
            <person name="Kleber M."/>
            <person name="Mauceli E."/>
            <person name="MacCallum I."/>
        </authorList>
    </citation>
    <scope>NUCLEOTIDE SEQUENCE [LARGE SCALE GENOMIC DNA]</scope>
    <source>
        <strain evidence="3">MSH-3 / Tucson 14011-0111.49</strain>
    </source>
</reference>
<name>B4IS61_DROPE</name>
<accession>B4IS61</accession>
<dbReference type="HOGENOM" id="CLU_2212646_0_0_1"/>
<organism evidence="3">
    <name type="scientific">Drosophila persimilis</name>
    <name type="common">Fruit fly</name>
    <dbReference type="NCBI Taxonomy" id="7234"/>
    <lineage>
        <taxon>Eukaryota</taxon>
        <taxon>Metazoa</taxon>
        <taxon>Ecdysozoa</taxon>
        <taxon>Arthropoda</taxon>
        <taxon>Hexapoda</taxon>
        <taxon>Insecta</taxon>
        <taxon>Pterygota</taxon>
        <taxon>Neoptera</taxon>
        <taxon>Endopterygota</taxon>
        <taxon>Diptera</taxon>
        <taxon>Brachycera</taxon>
        <taxon>Muscomorpha</taxon>
        <taxon>Ephydroidea</taxon>
        <taxon>Drosophilidae</taxon>
        <taxon>Drosophila</taxon>
        <taxon>Sophophora</taxon>
    </lineage>
</organism>
<evidence type="ECO:0000256" key="1">
    <source>
        <dbReference type="SAM" id="MobiDB-lite"/>
    </source>
</evidence>
<feature type="compositionally biased region" description="Polar residues" evidence="1">
    <location>
        <begin position="54"/>
        <end position="69"/>
    </location>
</feature>
<dbReference type="AlphaFoldDB" id="B4IS61"/>
<dbReference type="Proteomes" id="UP000008744">
    <property type="component" value="Unassembled WGS sequence"/>
</dbReference>
<keyword evidence="3" id="KW-1185">Reference proteome</keyword>
<protein>
    <submittedName>
        <fullName evidence="2">GL16366</fullName>
    </submittedName>
</protein>
<evidence type="ECO:0000313" key="3">
    <source>
        <dbReference type="Proteomes" id="UP000008744"/>
    </source>
</evidence>
<sequence length="107" mass="12179">MHYEIRWLSLVVSLKDLYIRNKDLYEGCRTCPERKNKKKLVIVETKIPPRHQPEASTSAEAVDIGSSSPVLARPETWCENSQRSTGTKESSGAGEKQTTIKQRHPRD</sequence>
<evidence type="ECO:0000313" key="2">
    <source>
        <dbReference type="EMBL" id="EDW25206.1"/>
    </source>
</evidence>
<feature type="region of interest" description="Disordered" evidence="1">
    <location>
        <begin position="48"/>
        <end position="107"/>
    </location>
</feature>
<feature type="compositionally biased region" description="Polar residues" evidence="1">
    <location>
        <begin position="78"/>
        <end position="100"/>
    </location>
</feature>
<proteinExistence type="predicted"/>